<dbReference type="EMBL" id="RBAH01000005">
    <property type="protein sequence ID" value="RKN85171.1"/>
    <property type="molecule type" value="Genomic_DNA"/>
</dbReference>
<organism evidence="1 2">
    <name type="scientific">Paenibacillus ginsengarvi</name>
    <dbReference type="NCBI Taxonomy" id="400777"/>
    <lineage>
        <taxon>Bacteria</taxon>
        <taxon>Bacillati</taxon>
        <taxon>Bacillota</taxon>
        <taxon>Bacilli</taxon>
        <taxon>Bacillales</taxon>
        <taxon>Paenibacillaceae</taxon>
        <taxon>Paenibacillus</taxon>
    </lineage>
</organism>
<name>A0A3B0CK19_9BACL</name>
<keyword evidence="2" id="KW-1185">Reference proteome</keyword>
<sequence>MSADRIRSRSSLSRILGRLSKVQKTEITVPAEAGLGKRRTKPQPARFGLFMSANLKRYVKTSYNK</sequence>
<comment type="caution">
    <text evidence="1">The sequence shown here is derived from an EMBL/GenBank/DDBJ whole genome shotgun (WGS) entry which is preliminary data.</text>
</comment>
<accession>A0A3B0CK19</accession>
<gene>
    <name evidence="1" type="ORF">D7M11_08775</name>
</gene>
<protein>
    <submittedName>
        <fullName evidence="1">Uncharacterized protein</fullName>
    </submittedName>
</protein>
<dbReference type="Proteomes" id="UP000282311">
    <property type="component" value="Unassembled WGS sequence"/>
</dbReference>
<dbReference type="AlphaFoldDB" id="A0A3B0CK19"/>
<evidence type="ECO:0000313" key="2">
    <source>
        <dbReference type="Proteomes" id="UP000282311"/>
    </source>
</evidence>
<proteinExistence type="predicted"/>
<evidence type="ECO:0000313" key="1">
    <source>
        <dbReference type="EMBL" id="RKN85171.1"/>
    </source>
</evidence>
<reference evidence="1 2" key="1">
    <citation type="journal article" date="2007" name="Int. J. Syst. Evol. Microbiol.">
        <title>Paenibacillus ginsengarvi sp. nov., isolated from soil from ginseng cultivation.</title>
        <authorList>
            <person name="Yoon M.H."/>
            <person name="Ten L.N."/>
            <person name="Im W.T."/>
        </authorList>
    </citation>
    <scope>NUCLEOTIDE SEQUENCE [LARGE SCALE GENOMIC DNA]</scope>
    <source>
        <strain evidence="1 2">KCTC 13059</strain>
    </source>
</reference>